<feature type="binding site" evidence="7">
    <location>
        <begin position="190"/>
        <end position="192"/>
    </location>
    <ligand>
        <name>substrate</name>
    </ligand>
</feature>
<comment type="catalytic activity">
    <reaction evidence="7">
        <text>pyridoxamine 5'-phosphate + O2 + H2O = pyridoxal 5'-phosphate + H2O2 + NH4(+)</text>
        <dbReference type="Rhea" id="RHEA:15817"/>
        <dbReference type="ChEBI" id="CHEBI:15377"/>
        <dbReference type="ChEBI" id="CHEBI:15379"/>
        <dbReference type="ChEBI" id="CHEBI:16240"/>
        <dbReference type="ChEBI" id="CHEBI:28938"/>
        <dbReference type="ChEBI" id="CHEBI:58451"/>
        <dbReference type="ChEBI" id="CHEBI:597326"/>
        <dbReference type="EC" id="1.4.3.5"/>
    </reaction>
</comment>
<comment type="caution">
    <text evidence="7">Lacks conserved residue(s) required for the propagation of feature annotation.</text>
</comment>
<feature type="binding site" evidence="7 8">
    <location>
        <begin position="139"/>
        <end position="140"/>
    </location>
    <ligand>
        <name>FMN</name>
        <dbReference type="ChEBI" id="CHEBI:58210"/>
    </ligand>
</feature>
<dbReference type="PIRSF" id="PIRSF000190">
    <property type="entry name" value="Pyd_amn-ph_oxd"/>
    <property type="match status" value="1"/>
</dbReference>
<evidence type="ECO:0000256" key="3">
    <source>
        <dbReference type="ARBA" id="ARBA00022630"/>
    </source>
</evidence>
<keyword evidence="4 7" id="KW-0288">FMN</keyword>
<evidence type="ECO:0000259" key="9">
    <source>
        <dbReference type="Pfam" id="PF01243"/>
    </source>
</evidence>
<dbReference type="InterPro" id="IPR019740">
    <property type="entry name" value="Pyridox_Oxase_CS"/>
</dbReference>
<gene>
    <name evidence="7" type="primary">pdxH</name>
    <name evidence="11" type="ORF">NIES593_09510</name>
</gene>
<dbReference type="PANTHER" id="PTHR10851">
    <property type="entry name" value="PYRIDOXINE-5-PHOSPHATE OXIDASE"/>
    <property type="match status" value="1"/>
</dbReference>
<dbReference type="RefSeq" id="WP_073599358.1">
    <property type="nucleotide sequence ID" value="NZ_MRCB01000009.1"/>
</dbReference>
<comment type="subunit">
    <text evidence="2 7">Homodimer.</text>
</comment>
<feature type="binding site" evidence="7 8">
    <location>
        <position position="82"/>
    </location>
    <ligand>
        <name>FMN</name>
        <dbReference type="ChEBI" id="CHEBI:58210"/>
    </ligand>
</feature>
<dbReference type="PANTHER" id="PTHR10851:SF0">
    <property type="entry name" value="PYRIDOXINE-5'-PHOSPHATE OXIDASE"/>
    <property type="match status" value="1"/>
</dbReference>
<evidence type="ECO:0000256" key="7">
    <source>
        <dbReference type="HAMAP-Rule" id="MF_01629"/>
    </source>
</evidence>
<dbReference type="Proteomes" id="UP000186868">
    <property type="component" value="Unassembled WGS sequence"/>
</dbReference>
<proteinExistence type="inferred from homology"/>
<dbReference type="AlphaFoldDB" id="A0A1U7HIU6"/>
<dbReference type="InterPro" id="IPR000659">
    <property type="entry name" value="Pyridox_Oxase"/>
</dbReference>
<dbReference type="InterPro" id="IPR019576">
    <property type="entry name" value="Pyridoxamine_oxidase_dimer_C"/>
</dbReference>
<evidence type="ECO:0000259" key="10">
    <source>
        <dbReference type="Pfam" id="PF10590"/>
    </source>
</evidence>
<feature type="binding site" evidence="7 8">
    <location>
        <position position="194"/>
    </location>
    <ligand>
        <name>FMN</name>
        <dbReference type="ChEBI" id="CHEBI:58210"/>
    </ligand>
</feature>
<dbReference type="EMBL" id="MRCB01000009">
    <property type="protein sequence ID" value="OKH23458.1"/>
    <property type="molecule type" value="Genomic_DNA"/>
</dbReference>
<name>A0A1U7HIU6_9CYAN</name>
<dbReference type="InterPro" id="IPR012349">
    <property type="entry name" value="Split_barrel_FMN-bd"/>
</dbReference>
<keyword evidence="3 7" id="KW-0285">Flavoprotein</keyword>
<dbReference type="InterPro" id="IPR011576">
    <property type="entry name" value="Pyridox_Oxase_N"/>
</dbReference>
<dbReference type="Gene3D" id="2.30.110.10">
    <property type="entry name" value="Electron Transport, Fmn-binding Protein, Chain A"/>
    <property type="match status" value="1"/>
</dbReference>
<comment type="caution">
    <text evidence="11">The sequence shown here is derived from an EMBL/GenBank/DDBJ whole genome shotgun (WGS) entry which is preliminary data.</text>
</comment>
<dbReference type="NCBIfam" id="TIGR00558">
    <property type="entry name" value="pdxH"/>
    <property type="match status" value="1"/>
</dbReference>
<feature type="binding site" evidence="7">
    <location>
        <position position="122"/>
    </location>
    <ligand>
        <name>substrate</name>
    </ligand>
</feature>
<dbReference type="GO" id="GO:0004733">
    <property type="term" value="F:pyridoxamine phosphate oxidase activity"/>
    <property type="evidence" value="ECO:0007669"/>
    <property type="project" value="UniProtKB-UniRule"/>
</dbReference>
<evidence type="ECO:0000256" key="6">
    <source>
        <dbReference type="ARBA" id="ARBA00023096"/>
    </source>
</evidence>
<comment type="pathway">
    <text evidence="7">Cofactor metabolism; pyridoxal 5'-phosphate salvage; pyridoxal 5'-phosphate from pyridoxine 5'-phosphate: step 1/1.</text>
</comment>
<feature type="binding site" evidence="7 8">
    <location>
        <begin position="75"/>
        <end position="76"/>
    </location>
    <ligand>
        <name>FMN</name>
        <dbReference type="ChEBI" id="CHEBI:58210"/>
    </ligand>
</feature>
<feature type="binding site" evidence="7 8">
    <location>
        <begin position="60"/>
        <end position="65"/>
    </location>
    <ligand>
        <name>FMN</name>
        <dbReference type="ChEBI" id="CHEBI:58210"/>
    </ligand>
</feature>
<dbReference type="GO" id="GO:0010181">
    <property type="term" value="F:FMN binding"/>
    <property type="evidence" value="ECO:0007669"/>
    <property type="project" value="UniProtKB-UniRule"/>
</dbReference>
<keyword evidence="6 7" id="KW-0664">Pyridoxine biosynthesis</keyword>
<keyword evidence="12" id="KW-1185">Reference proteome</keyword>
<dbReference type="EC" id="1.4.3.5" evidence="7"/>
<evidence type="ECO:0000256" key="4">
    <source>
        <dbReference type="ARBA" id="ARBA00022643"/>
    </source>
</evidence>
<dbReference type="FunFam" id="2.30.110.10:FF:000020">
    <property type="entry name" value="PNPO isoform 11"/>
    <property type="match status" value="1"/>
</dbReference>
<dbReference type="Pfam" id="PF01243">
    <property type="entry name" value="PNPOx_N"/>
    <property type="match status" value="1"/>
</dbReference>
<organism evidence="11 12">
    <name type="scientific">Hydrococcus rivularis NIES-593</name>
    <dbReference type="NCBI Taxonomy" id="1921803"/>
    <lineage>
        <taxon>Bacteria</taxon>
        <taxon>Bacillati</taxon>
        <taxon>Cyanobacteriota</taxon>
        <taxon>Cyanophyceae</taxon>
        <taxon>Pleurocapsales</taxon>
        <taxon>Hydrococcaceae</taxon>
        <taxon>Hydrococcus</taxon>
    </lineage>
</organism>
<dbReference type="OrthoDB" id="9780392at2"/>
<feature type="binding site" evidence="7">
    <location>
        <position position="65"/>
    </location>
    <ligand>
        <name>substrate</name>
    </ligand>
</feature>
<comment type="similarity">
    <text evidence="1 7">Belongs to the pyridoxamine 5'-phosphate oxidase family.</text>
</comment>
<dbReference type="HAMAP" id="MF_01629">
    <property type="entry name" value="PdxH"/>
    <property type="match status" value="1"/>
</dbReference>
<feature type="binding site" evidence="7 8">
    <location>
        <position position="81"/>
    </location>
    <ligand>
        <name>FMN</name>
        <dbReference type="ChEBI" id="CHEBI:58210"/>
    </ligand>
</feature>
<evidence type="ECO:0000313" key="11">
    <source>
        <dbReference type="EMBL" id="OKH23458.1"/>
    </source>
</evidence>
<feature type="domain" description="Pyridoxamine 5'-phosphate oxidase N-terminal" evidence="9">
    <location>
        <begin position="33"/>
        <end position="156"/>
    </location>
</feature>
<evidence type="ECO:0000256" key="2">
    <source>
        <dbReference type="ARBA" id="ARBA00011738"/>
    </source>
</evidence>
<feature type="binding site" evidence="7 8">
    <location>
        <position position="184"/>
    </location>
    <ligand>
        <name>FMN</name>
        <dbReference type="ChEBI" id="CHEBI:58210"/>
    </ligand>
</feature>
<accession>A0A1U7HIU6</accession>
<evidence type="ECO:0000256" key="1">
    <source>
        <dbReference type="ARBA" id="ARBA00007301"/>
    </source>
</evidence>
<protein>
    <recommendedName>
        <fullName evidence="7">Pyridoxine/pyridoxamine 5'-phosphate oxidase</fullName>
        <ecNumber evidence="7">1.4.3.5</ecNumber>
    </recommendedName>
    <alternativeName>
        <fullName evidence="7">PNP/PMP oxidase</fullName>
        <shortName evidence="7">PNPOx</shortName>
    </alternativeName>
    <alternativeName>
        <fullName evidence="7">Pyridoxal 5'-phosphate synthase</fullName>
    </alternativeName>
</protein>
<dbReference type="NCBIfam" id="NF004231">
    <property type="entry name" value="PRK05679.1"/>
    <property type="match status" value="1"/>
</dbReference>
<comment type="function">
    <text evidence="7">Catalyzes the oxidation of either pyridoxine 5'-phosphate (PNP) or pyridoxamine 5'-phosphate (PMP) into pyridoxal 5'-phosphate (PLP).</text>
</comment>
<keyword evidence="5 7" id="KW-0560">Oxidoreductase</keyword>
<dbReference type="UniPathway" id="UPA01068">
    <property type="reaction ID" value="UER00304"/>
</dbReference>
<feature type="binding site" evidence="7 8">
    <location>
        <position position="104"/>
    </location>
    <ligand>
        <name>FMN</name>
        <dbReference type="ChEBI" id="CHEBI:58210"/>
    </ligand>
</feature>
<dbReference type="Pfam" id="PF10590">
    <property type="entry name" value="PNP_phzG_C"/>
    <property type="match status" value="1"/>
</dbReference>
<dbReference type="STRING" id="1921803.NIES593_09510"/>
<dbReference type="GO" id="GO:0008615">
    <property type="term" value="P:pyridoxine biosynthetic process"/>
    <property type="evidence" value="ECO:0007669"/>
    <property type="project" value="UniProtKB-UniRule"/>
</dbReference>
<sequence>MNIADLRKEYLSQGLRRKDLKPDPFEQFELWFQQACQAELLEPNAMILATASATAAPSMRTVLLKYFDREGFVFFTNYESKKARQIQENPQVSLLFLWLPLERQVQIIGTAVKISTAETLKYFATRPRGNQIGAWCSQQSSVISSRQIIEMKFEEFARKFQNREIPLPSFWGGYRVIPHGFEFWQGRPNRLHDRFFYSRQEDGSWEIQRLSP</sequence>
<evidence type="ECO:0000256" key="8">
    <source>
        <dbReference type="PIRSR" id="PIRSR000190-2"/>
    </source>
</evidence>
<feature type="binding site" evidence="7">
    <location>
        <position position="126"/>
    </location>
    <ligand>
        <name>substrate</name>
    </ligand>
</feature>
<comment type="catalytic activity">
    <reaction evidence="7">
        <text>pyridoxine 5'-phosphate + O2 = pyridoxal 5'-phosphate + H2O2</text>
        <dbReference type="Rhea" id="RHEA:15149"/>
        <dbReference type="ChEBI" id="CHEBI:15379"/>
        <dbReference type="ChEBI" id="CHEBI:16240"/>
        <dbReference type="ChEBI" id="CHEBI:58589"/>
        <dbReference type="ChEBI" id="CHEBI:597326"/>
        <dbReference type="EC" id="1.4.3.5"/>
    </reaction>
</comment>
<dbReference type="SUPFAM" id="SSF50475">
    <property type="entry name" value="FMN-binding split barrel"/>
    <property type="match status" value="1"/>
</dbReference>
<comment type="pathway">
    <text evidence="7">Cofactor metabolism; pyridoxal 5'-phosphate salvage; pyridoxal 5'-phosphate from pyridoxamine 5'-phosphate: step 1/1.</text>
</comment>
<reference evidence="11 12" key="1">
    <citation type="submission" date="2016-11" db="EMBL/GenBank/DDBJ databases">
        <title>Draft Genome Sequences of Nine Cyanobacterial Strains from Diverse Habitats.</title>
        <authorList>
            <person name="Zhu T."/>
            <person name="Hou S."/>
            <person name="Lu X."/>
            <person name="Hess W.R."/>
        </authorList>
    </citation>
    <scope>NUCLEOTIDE SEQUENCE [LARGE SCALE GENOMIC DNA]</scope>
    <source>
        <strain evidence="11 12">NIES-593</strain>
    </source>
</reference>
<feature type="domain" description="Pyridoxine 5'-phosphate oxidase dimerisation C-terminal" evidence="10">
    <location>
        <begin position="171"/>
        <end position="212"/>
    </location>
</feature>
<evidence type="ECO:0000256" key="5">
    <source>
        <dbReference type="ARBA" id="ARBA00023002"/>
    </source>
</evidence>
<comment type="cofactor">
    <cofactor evidence="7 8">
        <name>FMN</name>
        <dbReference type="ChEBI" id="CHEBI:58210"/>
    </cofactor>
    <text evidence="7 8">Binds 1 FMN per subunit.</text>
</comment>
<evidence type="ECO:0000313" key="12">
    <source>
        <dbReference type="Proteomes" id="UP000186868"/>
    </source>
</evidence>
<dbReference type="PROSITE" id="PS01064">
    <property type="entry name" value="PYRIDOX_OXIDASE"/>
    <property type="match status" value="1"/>
</dbReference>